<proteinExistence type="predicted"/>
<feature type="compositionally biased region" description="Basic residues" evidence="1">
    <location>
        <begin position="21"/>
        <end position="37"/>
    </location>
</feature>
<gene>
    <name evidence="2" type="ORF">Cpir12675_004451</name>
</gene>
<reference evidence="2 3" key="1">
    <citation type="journal article" date="2024" name="IMA Fungus">
        <title>IMA Genome - F19 : A genome assembly and annotation guide to empower mycologists, including annotated draft genome sequences of Ceratocystis pirilliformis, Diaporthe australafricana, Fusarium ophioides, Paecilomyces lecythidis, and Sporothrix stenoceras.</title>
        <authorList>
            <person name="Aylward J."/>
            <person name="Wilson A.M."/>
            <person name="Visagie C.M."/>
            <person name="Spraker J."/>
            <person name="Barnes I."/>
            <person name="Buitendag C."/>
            <person name="Ceriani C."/>
            <person name="Del Mar Angel L."/>
            <person name="du Plessis D."/>
            <person name="Fuchs T."/>
            <person name="Gasser K."/>
            <person name="Kramer D."/>
            <person name="Li W."/>
            <person name="Munsamy K."/>
            <person name="Piso A."/>
            <person name="Price J.L."/>
            <person name="Sonnekus B."/>
            <person name="Thomas C."/>
            <person name="van der Nest A."/>
            <person name="van Dijk A."/>
            <person name="van Heerden A."/>
            <person name="van Vuuren N."/>
            <person name="Yilmaz N."/>
            <person name="Duong T.A."/>
            <person name="van der Merwe N.A."/>
            <person name="Wingfield M.J."/>
            <person name="Wingfield B.D."/>
        </authorList>
    </citation>
    <scope>NUCLEOTIDE SEQUENCE [LARGE SCALE GENOMIC DNA]</scope>
    <source>
        <strain evidence="2 3">CMW 12675</strain>
    </source>
</reference>
<feature type="region of interest" description="Disordered" evidence="1">
    <location>
        <begin position="13"/>
        <end position="40"/>
    </location>
</feature>
<comment type="caution">
    <text evidence="2">The sequence shown here is derived from an EMBL/GenBank/DDBJ whole genome shotgun (WGS) entry which is preliminary data.</text>
</comment>
<evidence type="ECO:0000313" key="2">
    <source>
        <dbReference type="EMBL" id="KAL1892683.1"/>
    </source>
</evidence>
<evidence type="ECO:0008006" key="4">
    <source>
        <dbReference type="Google" id="ProtNLM"/>
    </source>
</evidence>
<dbReference type="EMBL" id="JAWDJO010000126">
    <property type="protein sequence ID" value="KAL1892683.1"/>
    <property type="molecule type" value="Genomic_DNA"/>
</dbReference>
<dbReference type="PANTHER" id="PTHR42100:SF1">
    <property type="entry name" value="OXIDOREDUCTASE 178 KDA SUBUNIT, PUTATIVE (AFU_ORTHOLOGUE AFUA_8G04320)-RELATED"/>
    <property type="match status" value="1"/>
</dbReference>
<sequence>MLAVRQRAVRLALRARPVRSQQRHSSSHGHEHAHHGHAAPVNESFGPGFYMLAAALPAGITLYQLSQPDAHGTQPAITRYLQQYMALGDLWEERNKGHVAAVEEAARDRLLFFHQPRPHHYEVREIESLFAGSQRCVPPSMNVNLDKVTQHYRNLHHEDEARKARALASKAAAGAQ</sequence>
<dbReference type="PANTHER" id="PTHR42100">
    <property type="entry name" value="OXIDOREDUCTASE 178 KDA SUBUNIT, PUTATIVE (AFU_ORTHOLOGUE AFUA_8G04320)-RELATED"/>
    <property type="match status" value="1"/>
</dbReference>
<dbReference type="Proteomes" id="UP001583280">
    <property type="component" value="Unassembled WGS sequence"/>
</dbReference>
<dbReference type="InterPro" id="IPR034444">
    <property type="entry name" value="Nuo17.8"/>
</dbReference>
<organism evidence="2 3">
    <name type="scientific">Ceratocystis pirilliformis</name>
    <dbReference type="NCBI Taxonomy" id="259994"/>
    <lineage>
        <taxon>Eukaryota</taxon>
        <taxon>Fungi</taxon>
        <taxon>Dikarya</taxon>
        <taxon>Ascomycota</taxon>
        <taxon>Pezizomycotina</taxon>
        <taxon>Sordariomycetes</taxon>
        <taxon>Hypocreomycetidae</taxon>
        <taxon>Microascales</taxon>
        <taxon>Ceratocystidaceae</taxon>
        <taxon>Ceratocystis</taxon>
    </lineage>
</organism>
<accession>A0ABR3YWQ3</accession>
<evidence type="ECO:0000313" key="3">
    <source>
        <dbReference type="Proteomes" id="UP001583280"/>
    </source>
</evidence>
<evidence type="ECO:0000256" key="1">
    <source>
        <dbReference type="SAM" id="MobiDB-lite"/>
    </source>
</evidence>
<keyword evidence="3" id="KW-1185">Reference proteome</keyword>
<name>A0ABR3YWQ3_9PEZI</name>
<protein>
    <recommendedName>
        <fullName evidence="4">NADH-ubiquinone oxidoreductase 17.8 kDa subunit mitochondrial</fullName>
    </recommendedName>
</protein>